<dbReference type="RefSeq" id="WP_102950415.1">
    <property type="nucleotide sequence ID" value="NZ_CP024847.1"/>
</dbReference>
<dbReference type="Pfam" id="PF00854">
    <property type="entry name" value="PTR2"/>
    <property type="match status" value="1"/>
</dbReference>
<evidence type="ECO:0000256" key="6">
    <source>
        <dbReference type="ARBA" id="ARBA00022989"/>
    </source>
</evidence>
<evidence type="ECO:0000256" key="1">
    <source>
        <dbReference type="ARBA" id="ARBA00004651"/>
    </source>
</evidence>
<dbReference type="SUPFAM" id="SSF103473">
    <property type="entry name" value="MFS general substrate transporter"/>
    <property type="match status" value="1"/>
</dbReference>
<feature type="transmembrane region" description="Helical" evidence="9">
    <location>
        <begin position="217"/>
        <end position="237"/>
    </location>
</feature>
<feature type="transmembrane region" description="Helical" evidence="9">
    <location>
        <begin position="60"/>
        <end position="79"/>
    </location>
</feature>
<feature type="transmembrane region" description="Helical" evidence="9">
    <location>
        <begin position="273"/>
        <end position="290"/>
    </location>
</feature>
<keyword evidence="6 9" id="KW-1133">Transmembrane helix</keyword>
<dbReference type="PANTHER" id="PTHR23517:SF15">
    <property type="entry name" value="PROTON-DEPENDENT OLIGOPEPTIDE FAMILY TRANSPORT PROTEIN"/>
    <property type="match status" value="1"/>
</dbReference>
<evidence type="ECO:0000256" key="3">
    <source>
        <dbReference type="ARBA" id="ARBA00022475"/>
    </source>
</evidence>
<dbReference type="CDD" id="cd17346">
    <property type="entry name" value="MFS_DtpA_like"/>
    <property type="match status" value="1"/>
</dbReference>
<dbReference type="EMBL" id="CP024847">
    <property type="protein sequence ID" value="AUR51115.1"/>
    <property type="molecule type" value="Genomic_DNA"/>
</dbReference>
<keyword evidence="11" id="KW-1185">Reference proteome</keyword>
<evidence type="ECO:0000313" key="11">
    <source>
        <dbReference type="Proteomes" id="UP000236655"/>
    </source>
</evidence>
<evidence type="ECO:0000256" key="2">
    <source>
        <dbReference type="ARBA" id="ARBA00022448"/>
    </source>
</evidence>
<comment type="subcellular location">
    <subcellularLocation>
        <location evidence="1">Cell membrane</location>
        <topology evidence="1">Multi-pass membrane protein</topology>
    </subcellularLocation>
    <subcellularLocation>
        <location evidence="8">Membrane</location>
        <topology evidence="8">Multi-pass membrane protein</topology>
    </subcellularLocation>
</comment>
<feature type="transmembrane region" description="Helical" evidence="9">
    <location>
        <begin position="461"/>
        <end position="481"/>
    </location>
</feature>
<feature type="transmembrane region" description="Helical" evidence="9">
    <location>
        <begin position="383"/>
        <end position="407"/>
    </location>
</feature>
<evidence type="ECO:0000256" key="7">
    <source>
        <dbReference type="ARBA" id="ARBA00023136"/>
    </source>
</evidence>
<feature type="transmembrane region" description="Helical" evidence="9">
    <location>
        <begin position="21"/>
        <end position="48"/>
    </location>
</feature>
<dbReference type="KEGG" id="nba:CUN60_01930"/>
<keyword evidence="4 8" id="KW-0812">Transmembrane</keyword>
<dbReference type="Gene3D" id="1.20.1250.20">
    <property type="entry name" value="MFS general substrate transporter like domains"/>
    <property type="match status" value="1"/>
</dbReference>
<name>A0A2I7N4H7_9NEIS</name>
<evidence type="ECO:0000313" key="10">
    <source>
        <dbReference type="EMBL" id="AUR51115.1"/>
    </source>
</evidence>
<dbReference type="NCBIfam" id="TIGR00924">
    <property type="entry name" value="yjdL_sub1_fam"/>
    <property type="match status" value="1"/>
</dbReference>
<feature type="transmembrane region" description="Helical" evidence="9">
    <location>
        <begin position="151"/>
        <end position="170"/>
    </location>
</feature>
<accession>A0A2I7N4H7</accession>
<evidence type="ECO:0000256" key="4">
    <source>
        <dbReference type="ARBA" id="ARBA00022692"/>
    </source>
</evidence>
<dbReference type="InterPro" id="IPR036259">
    <property type="entry name" value="MFS_trans_sf"/>
</dbReference>
<dbReference type="OrthoDB" id="9772725at2"/>
<feature type="transmembrane region" description="Helical" evidence="9">
    <location>
        <begin position="243"/>
        <end position="261"/>
    </location>
</feature>
<keyword evidence="7 9" id="KW-0472">Membrane</keyword>
<keyword evidence="5" id="KW-0571">Peptide transport</keyword>
<gene>
    <name evidence="10" type="primary">tppB</name>
    <name evidence="10" type="synonym">ydgR</name>
    <name evidence="10" type="ORF">CUN60_01930</name>
</gene>
<dbReference type="InterPro" id="IPR005279">
    <property type="entry name" value="Dipep/tripep_permease"/>
</dbReference>
<dbReference type="Proteomes" id="UP000236655">
    <property type="component" value="Chromosome"/>
</dbReference>
<dbReference type="InterPro" id="IPR000109">
    <property type="entry name" value="POT_fam"/>
</dbReference>
<dbReference type="GO" id="GO:1904680">
    <property type="term" value="F:peptide transmembrane transporter activity"/>
    <property type="evidence" value="ECO:0007669"/>
    <property type="project" value="InterPro"/>
</dbReference>
<dbReference type="InterPro" id="IPR050171">
    <property type="entry name" value="MFS_Transporters"/>
</dbReference>
<evidence type="ECO:0000256" key="5">
    <source>
        <dbReference type="ARBA" id="ARBA00022856"/>
    </source>
</evidence>
<feature type="transmembrane region" description="Helical" evidence="9">
    <location>
        <begin position="325"/>
        <end position="342"/>
    </location>
</feature>
<comment type="similarity">
    <text evidence="8">Belongs to the major facilitator superfamily. Proton-dependent oligopeptide transporter (POT/PTR) (TC 2.A.17) family.</text>
</comment>
<keyword evidence="5" id="KW-0653">Protein transport</keyword>
<dbReference type="InterPro" id="IPR018456">
    <property type="entry name" value="PTR2_symporter_CS"/>
</dbReference>
<evidence type="ECO:0000256" key="8">
    <source>
        <dbReference type="RuleBase" id="RU003755"/>
    </source>
</evidence>
<protein>
    <submittedName>
        <fullName evidence="10">Dipeptide/tripeptide permease</fullName>
    </submittedName>
</protein>
<keyword evidence="2 8" id="KW-0813">Transport</keyword>
<feature type="transmembrane region" description="Helical" evidence="9">
    <location>
        <begin position="354"/>
        <end position="377"/>
    </location>
</feature>
<dbReference type="GO" id="GO:0006857">
    <property type="term" value="P:oligopeptide transport"/>
    <property type="evidence" value="ECO:0007669"/>
    <property type="project" value="InterPro"/>
</dbReference>
<feature type="transmembrane region" description="Helical" evidence="9">
    <location>
        <begin position="88"/>
        <end position="106"/>
    </location>
</feature>
<reference evidence="11" key="1">
    <citation type="submission" date="2017-11" db="EMBL/GenBank/DDBJ databases">
        <authorList>
            <person name="Chan K.G."/>
            <person name="Lee L.S."/>
        </authorList>
    </citation>
    <scope>NUCLEOTIDE SEQUENCE [LARGE SCALE GENOMIC DNA]</scope>
    <source>
        <strain evidence="11">DSM 100970</strain>
    </source>
</reference>
<proteinExistence type="inferred from homology"/>
<organism evidence="10 11">
    <name type="scientific">Aquella oligotrophica</name>
    <dbReference type="NCBI Taxonomy" id="2067065"/>
    <lineage>
        <taxon>Bacteria</taxon>
        <taxon>Pseudomonadati</taxon>
        <taxon>Pseudomonadota</taxon>
        <taxon>Betaproteobacteria</taxon>
        <taxon>Neisseriales</taxon>
        <taxon>Neisseriaceae</taxon>
        <taxon>Aquella</taxon>
    </lineage>
</organism>
<evidence type="ECO:0000256" key="9">
    <source>
        <dbReference type="SAM" id="Phobius"/>
    </source>
</evidence>
<dbReference type="GO" id="GO:0005886">
    <property type="term" value="C:plasma membrane"/>
    <property type="evidence" value="ECO:0007669"/>
    <property type="project" value="UniProtKB-SubCell"/>
</dbReference>
<dbReference type="AlphaFoldDB" id="A0A2I7N4H7"/>
<sequence>MSNVAAHDTGKHGFWHMPKTFYAVLFIEFWERFAFYGLQAVAVLFFIQKFGLKEKEATDLFSSFSALLYALLVIGGYLGDKVLGLRRTYLLGIIFLMIGYGSFGIVSSVHLLYWGMGMVLVGNIFFKTNAGNYVNRCFKPTDPRFDSAFTYFYMSINLGSFFSMIIIPFVAQKTSYGFGIGLCGAGMFIALLSYFALRKNFVSADNEVGQNGGNKFFVMLGISLVGVVVSYGLGLLLRNPAMSKVLLFSVAAIVAVIFFIVRSKLRDFEKRGMVIAFILLIQSIFFWVMYMQMSTSLTLFAVHNVRNDILGITIPPEVTQSFNPFYIFLLSPILATIYVRSEHRGAPISIPAKFAYGMLVCGLAYLLLAVSCFLHDANGQISMFWLFLAYGLYSLGELLISAIGLSMVSKLMPLQLGGFAQAVWFVTTAVGQKFGGMLAGFGSVDESATTSNFDILHGYQLLFVAIGVAATVIALLIFIFVKKLASSMREVMETKAADH</sequence>
<dbReference type="PROSITE" id="PS01023">
    <property type="entry name" value="PTR2_2"/>
    <property type="match status" value="1"/>
</dbReference>
<dbReference type="PANTHER" id="PTHR23517">
    <property type="entry name" value="RESISTANCE PROTEIN MDTM, PUTATIVE-RELATED-RELATED"/>
    <property type="match status" value="1"/>
</dbReference>
<feature type="transmembrane region" description="Helical" evidence="9">
    <location>
        <begin position="176"/>
        <end position="197"/>
    </location>
</feature>
<keyword evidence="3" id="KW-1003">Cell membrane</keyword>